<evidence type="ECO:0000313" key="14">
    <source>
        <dbReference type="EMBL" id="ATL90998.1"/>
    </source>
</evidence>
<feature type="binding site" evidence="12">
    <location>
        <position position="312"/>
    </location>
    <ligand>
        <name>K(+)</name>
        <dbReference type="ChEBI" id="CHEBI:29103"/>
    </ligand>
</feature>
<dbReference type="InterPro" id="IPR003445">
    <property type="entry name" value="Cat_transpt"/>
</dbReference>
<feature type="transmembrane region" description="Helical" evidence="13">
    <location>
        <begin position="37"/>
        <end position="57"/>
    </location>
</feature>
<feature type="binding site" evidence="12">
    <location>
        <position position="219"/>
    </location>
    <ligand>
        <name>K(+)</name>
        <dbReference type="ChEBI" id="CHEBI:29103"/>
    </ligand>
</feature>
<feature type="transmembrane region" description="Helical" evidence="13">
    <location>
        <begin position="69"/>
        <end position="90"/>
    </location>
</feature>
<evidence type="ECO:0000256" key="8">
    <source>
        <dbReference type="ARBA" id="ARBA00022958"/>
    </source>
</evidence>
<dbReference type="EMBL" id="CP023819">
    <property type="protein sequence ID" value="ATL90998.1"/>
    <property type="molecule type" value="Genomic_DNA"/>
</dbReference>
<dbReference type="RefSeq" id="WP_098924765.1">
    <property type="nucleotide sequence ID" value="NZ_CP023819.1"/>
</dbReference>
<comment type="similarity">
    <text evidence="2">Belongs to the TrkH potassium transport family.</text>
</comment>
<proteinExistence type="inferred from homology"/>
<dbReference type="InterPro" id="IPR004772">
    <property type="entry name" value="TrkH"/>
</dbReference>
<feature type="binding site" evidence="12">
    <location>
        <position position="110"/>
    </location>
    <ligand>
        <name>K(+)</name>
        <dbReference type="ChEBI" id="CHEBI:29103"/>
    </ligand>
</feature>
<evidence type="ECO:0000256" key="2">
    <source>
        <dbReference type="ARBA" id="ARBA00009137"/>
    </source>
</evidence>
<reference evidence="14 15" key="1">
    <citation type="submission" date="2017-10" db="EMBL/GenBank/DDBJ databases">
        <title>Complete Genome Sequence of Faecalibacterium prausnitzii isolated from the gut of healthy adult Indian.</title>
        <authorList>
            <person name="Bag S."/>
            <person name="Ghosh T.S."/>
            <person name="Das B."/>
        </authorList>
    </citation>
    <scope>NUCLEOTIDE SEQUENCE [LARGE SCALE GENOMIC DNA]</scope>
    <source>
        <strain evidence="14 15">Indica</strain>
    </source>
</reference>
<feature type="binding site" evidence="12">
    <location>
        <position position="313"/>
    </location>
    <ligand>
        <name>K(+)</name>
        <dbReference type="ChEBI" id="CHEBI:29103"/>
    </ligand>
</feature>
<gene>
    <name evidence="14" type="ORF">CRH10_12190</name>
</gene>
<name>A0A291TD25_9FIRM</name>
<evidence type="ECO:0000256" key="1">
    <source>
        <dbReference type="ARBA" id="ARBA00004429"/>
    </source>
</evidence>
<keyword evidence="11 13" id="KW-0472">Membrane</keyword>
<dbReference type="GO" id="GO:0015379">
    <property type="term" value="F:potassium:chloride symporter activity"/>
    <property type="evidence" value="ECO:0007669"/>
    <property type="project" value="InterPro"/>
</dbReference>
<feature type="transmembrane region" description="Helical" evidence="13">
    <location>
        <begin position="234"/>
        <end position="258"/>
    </location>
</feature>
<dbReference type="Proteomes" id="UP000223709">
    <property type="component" value="Chromosome"/>
</dbReference>
<keyword evidence="6" id="KW-0633">Potassium transport</keyword>
<feature type="transmembrane region" description="Helical" evidence="13">
    <location>
        <begin position="12"/>
        <end position="31"/>
    </location>
</feature>
<evidence type="ECO:0000256" key="10">
    <source>
        <dbReference type="ARBA" id="ARBA00023065"/>
    </source>
</evidence>
<dbReference type="Pfam" id="PF02386">
    <property type="entry name" value="TrkH"/>
    <property type="match status" value="1"/>
</dbReference>
<evidence type="ECO:0000313" key="15">
    <source>
        <dbReference type="Proteomes" id="UP000223709"/>
    </source>
</evidence>
<feature type="transmembrane region" description="Helical" evidence="13">
    <location>
        <begin position="452"/>
        <end position="472"/>
    </location>
</feature>
<dbReference type="AlphaFoldDB" id="A0A291TD25"/>
<dbReference type="PANTHER" id="PTHR32024:SF2">
    <property type="entry name" value="TRK SYSTEM POTASSIUM UPTAKE PROTEIN TRKG-RELATED"/>
    <property type="match status" value="1"/>
</dbReference>
<keyword evidence="7 13" id="KW-0812">Transmembrane</keyword>
<keyword evidence="10" id="KW-0406">Ion transport</keyword>
<evidence type="ECO:0000256" key="5">
    <source>
        <dbReference type="ARBA" id="ARBA00022519"/>
    </source>
</evidence>
<accession>A0A291TD25</accession>
<evidence type="ECO:0000256" key="6">
    <source>
        <dbReference type="ARBA" id="ARBA00022538"/>
    </source>
</evidence>
<keyword evidence="3" id="KW-0813">Transport</keyword>
<feature type="binding site" evidence="12">
    <location>
        <position position="429"/>
    </location>
    <ligand>
        <name>K(+)</name>
        <dbReference type="ChEBI" id="CHEBI:29103"/>
    </ligand>
</feature>
<feature type="transmembrane region" description="Helical" evidence="13">
    <location>
        <begin position="270"/>
        <end position="292"/>
    </location>
</feature>
<evidence type="ECO:0000256" key="9">
    <source>
        <dbReference type="ARBA" id="ARBA00022989"/>
    </source>
</evidence>
<keyword evidence="8 12" id="KW-0630">Potassium</keyword>
<dbReference type="PANTHER" id="PTHR32024">
    <property type="entry name" value="TRK SYSTEM POTASSIUM UPTAKE PROTEIN TRKG-RELATED"/>
    <property type="match status" value="1"/>
</dbReference>
<feature type="transmembrane region" description="Helical" evidence="13">
    <location>
        <begin position="132"/>
        <end position="151"/>
    </location>
</feature>
<evidence type="ECO:0000256" key="12">
    <source>
        <dbReference type="PIRSR" id="PIRSR006247-1"/>
    </source>
</evidence>
<evidence type="ECO:0000256" key="7">
    <source>
        <dbReference type="ARBA" id="ARBA00022692"/>
    </source>
</evidence>
<feature type="transmembrane region" description="Helical" evidence="13">
    <location>
        <begin position="182"/>
        <end position="200"/>
    </location>
</feature>
<sequence length="480" mass="52474">MNYAIVLRLLSYILYCEAALLLLPAMASLIYGEWMVLGVFLLTAALSAVAGALLHRIKPKSQIFYMREGFATTALCWLLISVVGAVPFVLTGSIPNPVDAMFETVSGFTTTGASILPAVEDLPRGILFWRSFTHWIGGMGVLVFLLSLLPLTGGSHVNLMKAESPGPQVDKLVPKVQSTAKILYGIYFLLTVLEFMFLIAGRMPVFEALLTSFGTAGTGGFGFRNDSFASMSPYIQWVVTIFMILFGVNFNAYFLLLMRRFRRAAASEEVRAYFVIIGVAVVIITANIYSMYNGLGEALRHAAFQVGSIITTTGFSSCDFDLWPTLSKETLVMLMFVGACAGSTGGGIKVSRLLLMGKTVGKELKQALHPQVVAPVRMDGKVVNHETIRATNVYVAAYIFIFAASFFLISLDGFDMVTNFTAIAATLNNIGPGLAQVGPMMNFGSYSNPAKLVMIFDMLAGRLEIFPMLVFFMPDTWRRF</sequence>
<evidence type="ECO:0000256" key="13">
    <source>
        <dbReference type="SAM" id="Phobius"/>
    </source>
</evidence>
<keyword evidence="12" id="KW-0479">Metal-binding</keyword>
<comment type="subcellular location">
    <subcellularLocation>
        <location evidence="1">Cell inner membrane</location>
        <topology evidence="1">Multi-pass membrane protein</topology>
    </subcellularLocation>
</comment>
<dbReference type="GO" id="GO:0046872">
    <property type="term" value="F:metal ion binding"/>
    <property type="evidence" value="ECO:0007669"/>
    <property type="project" value="UniProtKB-KW"/>
</dbReference>
<organism evidence="14 15">
    <name type="scientific">Faecalibacterium prausnitzii</name>
    <dbReference type="NCBI Taxonomy" id="853"/>
    <lineage>
        <taxon>Bacteria</taxon>
        <taxon>Bacillati</taxon>
        <taxon>Bacillota</taxon>
        <taxon>Clostridia</taxon>
        <taxon>Eubacteriales</taxon>
        <taxon>Oscillospiraceae</taxon>
        <taxon>Faecalibacterium</taxon>
    </lineage>
</organism>
<feature type="transmembrane region" description="Helical" evidence="13">
    <location>
        <begin position="393"/>
        <end position="411"/>
    </location>
</feature>
<keyword evidence="4" id="KW-1003">Cell membrane</keyword>
<feature type="transmembrane region" description="Helical" evidence="13">
    <location>
        <begin position="331"/>
        <end position="355"/>
    </location>
</feature>
<evidence type="ECO:0000256" key="4">
    <source>
        <dbReference type="ARBA" id="ARBA00022475"/>
    </source>
</evidence>
<dbReference type="PIRSF" id="PIRSF006247">
    <property type="entry name" value="TrkH"/>
    <property type="match status" value="1"/>
</dbReference>
<protein>
    <submittedName>
        <fullName evidence="14">Potassium transporter KefA</fullName>
    </submittedName>
</protein>
<keyword evidence="9 13" id="KW-1133">Transmembrane helix</keyword>
<keyword evidence="5" id="KW-0997">Cell inner membrane</keyword>
<evidence type="ECO:0000256" key="3">
    <source>
        <dbReference type="ARBA" id="ARBA00022448"/>
    </source>
</evidence>
<evidence type="ECO:0000256" key="11">
    <source>
        <dbReference type="ARBA" id="ARBA00023136"/>
    </source>
</evidence>
<dbReference type="GO" id="GO:0005886">
    <property type="term" value="C:plasma membrane"/>
    <property type="evidence" value="ECO:0007669"/>
    <property type="project" value="UniProtKB-SubCell"/>
</dbReference>
<feature type="binding site" evidence="12">
    <location>
        <position position="111"/>
    </location>
    <ligand>
        <name>K(+)</name>
        <dbReference type="ChEBI" id="CHEBI:29103"/>
    </ligand>
</feature>